<keyword evidence="3" id="KW-1185">Reference proteome</keyword>
<evidence type="ECO:0000313" key="3">
    <source>
        <dbReference type="Proteomes" id="UP000366051"/>
    </source>
</evidence>
<name>A0A5Q2N6J6_9FIRM</name>
<protein>
    <submittedName>
        <fullName evidence="2">DNA polymerase beta domain protein region</fullName>
    </submittedName>
</protein>
<dbReference type="InterPro" id="IPR043519">
    <property type="entry name" value="NT_sf"/>
</dbReference>
<evidence type="ECO:0000313" key="2">
    <source>
        <dbReference type="EMBL" id="QGG49256.1"/>
    </source>
</evidence>
<dbReference type="KEGG" id="hcv:FTV88_3182"/>
<organism evidence="2 3">
    <name type="scientific">Heliorestis convoluta</name>
    <dbReference type="NCBI Taxonomy" id="356322"/>
    <lineage>
        <taxon>Bacteria</taxon>
        <taxon>Bacillati</taxon>
        <taxon>Bacillota</taxon>
        <taxon>Clostridia</taxon>
        <taxon>Eubacteriales</taxon>
        <taxon>Heliobacteriaceae</taxon>
        <taxon>Heliorestis</taxon>
    </lineage>
</organism>
<dbReference type="EMBL" id="CP045875">
    <property type="protein sequence ID" value="QGG49256.1"/>
    <property type="molecule type" value="Genomic_DNA"/>
</dbReference>
<dbReference type="Gene3D" id="3.30.460.10">
    <property type="entry name" value="Beta Polymerase, domain 2"/>
    <property type="match status" value="1"/>
</dbReference>
<evidence type="ECO:0000259" key="1">
    <source>
        <dbReference type="Pfam" id="PF18765"/>
    </source>
</evidence>
<accession>A0A5Q2N6J6</accession>
<gene>
    <name evidence="2" type="ORF">FTV88_3182</name>
</gene>
<dbReference type="AlphaFoldDB" id="A0A5Q2N6J6"/>
<dbReference type="OrthoDB" id="9809668at2"/>
<dbReference type="CDD" id="cd05403">
    <property type="entry name" value="NT_KNTase_like"/>
    <property type="match status" value="1"/>
</dbReference>
<reference evidence="3" key="1">
    <citation type="submission" date="2019-11" db="EMBL/GenBank/DDBJ databases">
        <title>Genome sequence of Heliorestis convoluta strain HH, an alkaliphilic and minimalistic phototrophic bacterium from a soda lake in Egypt.</title>
        <authorList>
            <person name="Dewey E.D."/>
            <person name="Stokes L.M."/>
            <person name="Burchell B.M."/>
            <person name="Shaffer K.N."/>
            <person name="Huntington A.M."/>
            <person name="Baker J.M."/>
            <person name="Nadendla S."/>
            <person name="Giglio M.G."/>
            <person name="Touchman J.W."/>
            <person name="Blankenship R.E."/>
            <person name="Madigan M.T."/>
            <person name="Sattley W.M."/>
        </authorList>
    </citation>
    <scope>NUCLEOTIDE SEQUENCE [LARGE SCALE GENOMIC DNA]</scope>
    <source>
        <strain evidence="3">HH</strain>
    </source>
</reference>
<feature type="domain" description="Polymerase beta nucleotidyltransferase" evidence="1">
    <location>
        <begin position="59"/>
        <end position="135"/>
    </location>
</feature>
<dbReference type="Proteomes" id="UP000366051">
    <property type="component" value="Chromosome"/>
</dbReference>
<dbReference type="Pfam" id="PF18765">
    <property type="entry name" value="Polbeta"/>
    <property type="match status" value="1"/>
</dbReference>
<sequence>MDKYIVLKGKNPIERRKEWRPFKAKGYRIMDEDGSRVWQEQEGIRRKVLAAFQGHDIDLFLFGSRAAGESRANSDYDIGYYSDNPIAPNLIVTLKEELEELPIPAKVELVDFQKVTQKFIEIAIHKNKVIVWKQKEKNSLFT</sequence>
<dbReference type="SUPFAM" id="SSF81301">
    <property type="entry name" value="Nucleotidyltransferase"/>
    <property type="match status" value="1"/>
</dbReference>
<dbReference type="InterPro" id="IPR041633">
    <property type="entry name" value="Polbeta"/>
</dbReference>
<proteinExistence type="predicted"/>